<dbReference type="NCBIfam" id="NF009829">
    <property type="entry name" value="PRK13303.1-4"/>
    <property type="match status" value="1"/>
</dbReference>
<comment type="miscellaneous">
    <text evidence="6">The iminoaspartate product is unstable in aqueous solution and can decompose to oxaloacetate and ammonia.</text>
</comment>
<evidence type="ECO:0000313" key="9">
    <source>
        <dbReference type="EMBL" id="AIC14561.1"/>
    </source>
</evidence>
<feature type="binding site" evidence="6">
    <location>
        <position position="199"/>
    </location>
    <ligand>
        <name>NAD(+)</name>
        <dbReference type="ChEBI" id="CHEBI:57540"/>
    </ligand>
</feature>
<evidence type="ECO:0000259" key="7">
    <source>
        <dbReference type="Pfam" id="PF01958"/>
    </source>
</evidence>
<dbReference type="PIRSF" id="PIRSF005227">
    <property type="entry name" value="Asp_dh_NAD_syn"/>
    <property type="match status" value="1"/>
</dbReference>
<dbReference type="NCBIfam" id="TIGR03855">
    <property type="entry name" value="NAD_NadX"/>
    <property type="match status" value="1"/>
</dbReference>
<dbReference type="InterPro" id="IPR005106">
    <property type="entry name" value="Asp/hSer_DH_NAD-bd"/>
</dbReference>
<keyword evidence="10" id="KW-1185">Reference proteome</keyword>
<gene>
    <name evidence="6 9" type="primary">nadX</name>
    <name evidence="9" type="ORF">NVIE_003700</name>
</gene>
<comment type="pathway">
    <text evidence="6">Cofactor biosynthesis; NAD(+) biosynthesis; iminoaspartate from L-aspartate (dehydrogenase route): step 1/1.</text>
</comment>
<keyword evidence="3 6" id="KW-0521">NADP</keyword>
<dbReference type="GO" id="GO:0009435">
    <property type="term" value="P:NAD+ biosynthetic process"/>
    <property type="evidence" value="ECO:0007669"/>
    <property type="project" value="UniProtKB-UniRule"/>
</dbReference>
<evidence type="ECO:0000313" key="10">
    <source>
        <dbReference type="Proteomes" id="UP000027093"/>
    </source>
</evidence>
<protein>
    <recommendedName>
        <fullName evidence="6">L-aspartate dehydrogenase</fullName>
        <ecNumber evidence="6">1.4.1.21</ecNumber>
    </recommendedName>
</protein>
<dbReference type="KEGG" id="nvn:NVIE_003700"/>
<feature type="binding site" evidence="6">
    <location>
        <position position="132"/>
    </location>
    <ligand>
        <name>NAD(+)</name>
        <dbReference type="ChEBI" id="CHEBI:57540"/>
    </ligand>
</feature>
<organism evidence="9 10">
    <name type="scientific">Nitrososphaera viennensis EN76</name>
    <dbReference type="NCBI Taxonomy" id="926571"/>
    <lineage>
        <taxon>Archaea</taxon>
        <taxon>Nitrososphaerota</taxon>
        <taxon>Nitrososphaeria</taxon>
        <taxon>Nitrososphaerales</taxon>
        <taxon>Nitrososphaeraceae</taxon>
        <taxon>Nitrososphaera</taxon>
    </lineage>
</organism>
<dbReference type="Pfam" id="PF03447">
    <property type="entry name" value="NAD_binding_3"/>
    <property type="match status" value="1"/>
</dbReference>
<evidence type="ECO:0000256" key="3">
    <source>
        <dbReference type="ARBA" id="ARBA00022857"/>
    </source>
</evidence>
<comment type="similarity">
    <text evidence="1 6">Belongs to the L-aspartate dehydrogenase family.</text>
</comment>
<dbReference type="EC" id="1.4.1.21" evidence="6"/>
<accession>A0A060HLV1</accession>
<dbReference type="InterPro" id="IPR002811">
    <property type="entry name" value="Asp_DH"/>
</dbReference>
<feature type="active site" evidence="6">
    <location>
        <position position="229"/>
    </location>
</feature>
<dbReference type="GO" id="GO:0016639">
    <property type="term" value="F:oxidoreductase activity, acting on the CH-NH2 group of donors, NAD or NADP as acceptor"/>
    <property type="evidence" value="ECO:0007669"/>
    <property type="project" value="UniProtKB-UniRule"/>
</dbReference>
<dbReference type="InterPro" id="IPR022487">
    <property type="entry name" value="Asp_DH_arc"/>
</dbReference>
<dbReference type="NCBIfam" id="NF009830">
    <property type="entry name" value="PRK13304.1"/>
    <property type="match status" value="1"/>
</dbReference>
<proteinExistence type="inferred from homology"/>
<dbReference type="GO" id="GO:0051287">
    <property type="term" value="F:NAD binding"/>
    <property type="evidence" value="ECO:0007669"/>
    <property type="project" value="UniProtKB-UniRule"/>
</dbReference>
<dbReference type="Gene3D" id="3.30.360.10">
    <property type="entry name" value="Dihydrodipicolinate Reductase, domain 2"/>
    <property type="match status" value="1"/>
</dbReference>
<dbReference type="HOGENOM" id="CLU_089550_0_0_2"/>
<evidence type="ECO:0000259" key="8">
    <source>
        <dbReference type="Pfam" id="PF03447"/>
    </source>
</evidence>
<dbReference type="Pfam" id="PF01958">
    <property type="entry name" value="Asp_DH_C"/>
    <property type="match status" value="1"/>
</dbReference>
<keyword evidence="5 6" id="KW-0520">NAD</keyword>
<dbReference type="PANTHER" id="PTHR31873">
    <property type="entry name" value="L-ASPARTATE DEHYDROGENASE-RELATED"/>
    <property type="match status" value="1"/>
</dbReference>
<evidence type="ECO:0000256" key="6">
    <source>
        <dbReference type="HAMAP-Rule" id="MF_01265"/>
    </source>
</evidence>
<reference evidence="9 10" key="1">
    <citation type="journal article" date="2014" name="Int. J. Syst. Evol. Microbiol.">
        <title>Nitrososphaera viennensis gen. nov., sp. nov., an aerobic and mesophilic, ammonia-oxidizing archaeon from soil and a member of the archaeal phylum Thaumarchaeota.</title>
        <authorList>
            <person name="Stieglmeier M."/>
            <person name="Klingl A."/>
            <person name="Alves R.J."/>
            <person name="Rittmann S.K."/>
            <person name="Melcher M."/>
            <person name="Leisch N."/>
            <person name="Schleper C."/>
        </authorList>
    </citation>
    <scope>NUCLEOTIDE SEQUENCE [LARGE SCALE GENOMIC DNA]</scope>
    <source>
        <strain evidence="9">EN76</strain>
    </source>
</reference>
<dbReference type="SUPFAM" id="SSF51735">
    <property type="entry name" value="NAD(P)-binding Rossmann-fold domains"/>
    <property type="match status" value="1"/>
</dbReference>
<dbReference type="UniPathway" id="UPA00253">
    <property type="reaction ID" value="UER00456"/>
</dbReference>
<comment type="catalytic activity">
    <reaction evidence="6">
        <text>L-aspartate + NADP(+) + H2O = oxaloacetate + NH4(+) + NADPH + H(+)</text>
        <dbReference type="Rhea" id="RHEA:11784"/>
        <dbReference type="ChEBI" id="CHEBI:15377"/>
        <dbReference type="ChEBI" id="CHEBI:15378"/>
        <dbReference type="ChEBI" id="CHEBI:16452"/>
        <dbReference type="ChEBI" id="CHEBI:28938"/>
        <dbReference type="ChEBI" id="CHEBI:29991"/>
        <dbReference type="ChEBI" id="CHEBI:57783"/>
        <dbReference type="ChEBI" id="CHEBI:58349"/>
        <dbReference type="EC" id="1.4.1.21"/>
    </reaction>
</comment>
<dbReference type="InterPro" id="IPR036291">
    <property type="entry name" value="NAD(P)-bd_dom_sf"/>
</dbReference>
<evidence type="ECO:0000256" key="1">
    <source>
        <dbReference type="ARBA" id="ARBA00008331"/>
    </source>
</evidence>
<feature type="domain" description="Aspartate/homoserine dehydrogenase NAD-binding" evidence="8">
    <location>
        <begin position="14"/>
        <end position="129"/>
    </location>
</feature>
<dbReference type="AlphaFoldDB" id="A0A060HLV1"/>
<dbReference type="GO" id="GO:0050661">
    <property type="term" value="F:NADP binding"/>
    <property type="evidence" value="ECO:0007669"/>
    <property type="project" value="UniProtKB-UniRule"/>
</dbReference>
<dbReference type="GO" id="GO:0033735">
    <property type="term" value="F:aspartate dehydrogenase [NAD(P)+] activity"/>
    <property type="evidence" value="ECO:0007669"/>
    <property type="project" value="UniProtKB-EC"/>
</dbReference>
<dbReference type="Proteomes" id="UP000027093">
    <property type="component" value="Chromosome"/>
</dbReference>
<dbReference type="PANTHER" id="PTHR31873:SF6">
    <property type="entry name" value="ASPARTATE DEHYDROGENASE DOMAIN-CONTAINING PROTEIN"/>
    <property type="match status" value="1"/>
</dbReference>
<dbReference type="InterPro" id="IPR011182">
    <property type="entry name" value="L-Asp_DH"/>
</dbReference>
<comment type="catalytic activity">
    <reaction evidence="6">
        <text>L-aspartate + NAD(+) + H2O = oxaloacetate + NH4(+) + NADH + H(+)</text>
        <dbReference type="Rhea" id="RHEA:11788"/>
        <dbReference type="ChEBI" id="CHEBI:15377"/>
        <dbReference type="ChEBI" id="CHEBI:15378"/>
        <dbReference type="ChEBI" id="CHEBI:16452"/>
        <dbReference type="ChEBI" id="CHEBI:28938"/>
        <dbReference type="ChEBI" id="CHEBI:29991"/>
        <dbReference type="ChEBI" id="CHEBI:57540"/>
        <dbReference type="ChEBI" id="CHEBI:57945"/>
        <dbReference type="EC" id="1.4.1.21"/>
    </reaction>
</comment>
<dbReference type="SUPFAM" id="SSF55347">
    <property type="entry name" value="Glyceraldehyde-3-phosphate dehydrogenase-like, C-terminal domain"/>
    <property type="match status" value="1"/>
</dbReference>
<comment type="function">
    <text evidence="6">Specifically catalyzes the NAD or NADP-dependent dehydrogenation of L-aspartate to iminoaspartate.</text>
</comment>
<dbReference type="InterPro" id="IPR020626">
    <property type="entry name" value="Asp_DH_prok"/>
</dbReference>
<keyword evidence="4 6" id="KW-0560">Oxidoreductase</keyword>
<feature type="domain" description="Aspartate dehydrogenase" evidence="7">
    <location>
        <begin position="177"/>
        <end position="264"/>
    </location>
</feature>
<dbReference type="NCBIfam" id="NF009828">
    <property type="entry name" value="PRK13303.1-3"/>
    <property type="match status" value="1"/>
</dbReference>
<evidence type="ECO:0000256" key="5">
    <source>
        <dbReference type="ARBA" id="ARBA00023027"/>
    </source>
</evidence>
<name>A0A060HLV1_9ARCH</name>
<dbReference type="Gene3D" id="3.40.50.720">
    <property type="entry name" value="NAD(P)-binding Rossmann-like Domain"/>
    <property type="match status" value="1"/>
</dbReference>
<dbReference type="EMBL" id="CP007536">
    <property type="protein sequence ID" value="AIC14561.1"/>
    <property type="molecule type" value="Genomic_DNA"/>
</dbReference>
<sequence length="279" mass="29500">MLVHMPARRVGIIGCGTIGSQLAIAVDTGAVRNASLASLFDVVQNSAQALKQKLRTSPPAFSDFDDFMKTDCDIIVEAASQEAAKKFAAKVLRAGKDVMVMSVGALADKALLAEVLKEAEKSGRRLYVPTGAIAGIDAIRAVRHLLDSVTLTTTKSPKALAGAPFFETSKVKLDEVKERTTIYEGTAADAVRAFPANVNVAAVLSLAGIGVDRTMVRIIADPAFTTNQHEITAKGSFGEFRFTVNNVPSPGNPKTSYLAVLSAIECLRSVCDDGMRIGS</sequence>
<evidence type="ECO:0000256" key="2">
    <source>
        <dbReference type="ARBA" id="ARBA00022642"/>
    </source>
</evidence>
<keyword evidence="2 6" id="KW-0662">Pyridine nucleotide biosynthesis</keyword>
<dbReference type="STRING" id="926571.NVIE_003700"/>
<dbReference type="HAMAP" id="MF_01265">
    <property type="entry name" value="NadX"/>
    <property type="match status" value="1"/>
</dbReference>
<evidence type="ECO:0000256" key="4">
    <source>
        <dbReference type="ARBA" id="ARBA00023002"/>
    </source>
</evidence>